<feature type="region of interest" description="Disordered" evidence="2">
    <location>
        <begin position="1"/>
        <end position="22"/>
    </location>
</feature>
<feature type="domain" description="SWIM-type" evidence="3">
    <location>
        <begin position="130"/>
        <end position="164"/>
    </location>
</feature>
<evidence type="ECO:0000313" key="4">
    <source>
        <dbReference type="EMBL" id="KAK7480023.1"/>
    </source>
</evidence>
<dbReference type="PANTHER" id="PTHR47526:SF4">
    <property type="entry name" value="SWIM-TYPE DOMAIN-CONTAINING PROTEIN"/>
    <property type="match status" value="1"/>
</dbReference>
<keyword evidence="5" id="KW-1185">Reference proteome</keyword>
<keyword evidence="1" id="KW-0862">Zinc</keyword>
<feature type="compositionally biased region" description="Basic and acidic residues" evidence="2">
    <location>
        <begin position="1"/>
        <end position="13"/>
    </location>
</feature>
<dbReference type="PANTHER" id="PTHR47526">
    <property type="entry name" value="ATP-DEPENDENT DNA HELICASE"/>
    <property type="match status" value="1"/>
</dbReference>
<accession>A0ABD0JYP3</accession>
<evidence type="ECO:0000313" key="5">
    <source>
        <dbReference type="Proteomes" id="UP001519460"/>
    </source>
</evidence>
<keyword evidence="1" id="KW-0479">Metal-binding</keyword>
<comment type="caution">
    <text evidence="4">The sequence shown here is derived from an EMBL/GenBank/DDBJ whole genome shotgun (WGS) entry which is preliminary data.</text>
</comment>
<gene>
    <name evidence="4" type="ORF">BaRGS_00028756</name>
</gene>
<dbReference type="InterPro" id="IPR007527">
    <property type="entry name" value="Znf_SWIM"/>
</dbReference>
<organism evidence="4 5">
    <name type="scientific">Batillaria attramentaria</name>
    <dbReference type="NCBI Taxonomy" id="370345"/>
    <lineage>
        <taxon>Eukaryota</taxon>
        <taxon>Metazoa</taxon>
        <taxon>Spiralia</taxon>
        <taxon>Lophotrochozoa</taxon>
        <taxon>Mollusca</taxon>
        <taxon>Gastropoda</taxon>
        <taxon>Caenogastropoda</taxon>
        <taxon>Sorbeoconcha</taxon>
        <taxon>Cerithioidea</taxon>
        <taxon>Batillariidae</taxon>
        <taxon>Batillaria</taxon>
    </lineage>
</organism>
<proteinExistence type="predicted"/>
<protein>
    <recommendedName>
        <fullName evidence="3">SWIM-type domain-containing protein</fullName>
    </recommendedName>
</protein>
<keyword evidence="1" id="KW-0863">Zinc-finger</keyword>
<evidence type="ECO:0000259" key="3">
    <source>
        <dbReference type="PROSITE" id="PS50966"/>
    </source>
</evidence>
<evidence type="ECO:0000256" key="2">
    <source>
        <dbReference type="SAM" id="MobiDB-lite"/>
    </source>
</evidence>
<dbReference type="Proteomes" id="UP001519460">
    <property type="component" value="Unassembled WGS sequence"/>
</dbReference>
<sequence>MEPKAKRAKHNEEGYTDTLPPEAKQRYFEKIVDIDGVDPYDIPKRSWSADPEDLPEVDYICIVNYFVFAKSANTKDEFRAYKSLKSYKAFQAGWVRDVVSYRPDGCQNTVVSAKVLRSQVLNEKPVSPWFIASADGTIVSAHCTCLEGLGETCTHVGALTFAVDAFNSAREKTTCTDEKAYWKVPEGAEGVSPKPAYAIDFGFARSGATVPAAMQERVVVPEPTEAELTELFQQLNSCKVKARILKMLPQYCDQYKTEDETTNH</sequence>
<dbReference type="EMBL" id="JACVVK020000290">
    <property type="protein sequence ID" value="KAK7480023.1"/>
    <property type="molecule type" value="Genomic_DNA"/>
</dbReference>
<reference evidence="4 5" key="1">
    <citation type="journal article" date="2023" name="Sci. Data">
        <title>Genome assembly of the Korean intertidal mud-creeper Batillaria attramentaria.</title>
        <authorList>
            <person name="Patra A.K."/>
            <person name="Ho P.T."/>
            <person name="Jun S."/>
            <person name="Lee S.J."/>
            <person name="Kim Y."/>
            <person name="Won Y.J."/>
        </authorList>
    </citation>
    <scope>NUCLEOTIDE SEQUENCE [LARGE SCALE GENOMIC DNA]</scope>
    <source>
        <strain evidence="4">Wonlab-2016</strain>
    </source>
</reference>
<name>A0ABD0JYP3_9CAEN</name>
<dbReference type="PROSITE" id="PS50966">
    <property type="entry name" value="ZF_SWIM"/>
    <property type="match status" value="1"/>
</dbReference>
<evidence type="ECO:0000256" key="1">
    <source>
        <dbReference type="PROSITE-ProRule" id="PRU00325"/>
    </source>
</evidence>
<dbReference type="AlphaFoldDB" id="A0ABD0JYP3"/>
<dbReference type="GO" id="GO:0008270">
    <property type="term" value="F:zinc ion binding"/>
    <property type="evidence" value="ECO:0007669"/>
    <property type="project" value="UniProtKB-KW"/>
</dbReference>